<evidence type="ECO:0000313" key="3">
    <source>
        <dbReference type="Proteomes" id="UP000187191"/>
    </source>
</evidence>
<reference evidence="2 3" key="1">
    <citation type="submission" date="2016-05" db="EMBL/GenBank/DDBJ databases">
        <authorList>
            <person name="Gu J."/>
        </authorList>
    </citation>
    <scope>NUCLEOTIDE SEQUENCE [LARGE SCALE GENOMIC DNA]</scope>
    <source>
        <strain evidence="2 3">ACCC40021</strain>
    </source>
</reference>
<organism evidence="2 3">
    <name type="scientific">Streptomyces alfalfae</name>
    <dbReference type="NCBI Taxonomy" id="1642299"/>
    <lineage>
        <taxon>Bacteria</taxon>
        <taxon>Bacillati</taxon>
        <taxon>Actinomycetota</taxon>
        <taxon>Actinomycetes</taxon>
        <taxon>Kitasatosporales</taxon>
        <taxon>Streptomycetaceae</taxon>
        <taxon>Streptomyces</taxon>
    </lineage>
</organism>
<protein>
    <submittedName>
        <fullName evidence="2">DNA-binding protein</fullName>
    </submittedName>
</protein>
<feature type="compositionally biased region" description="Pro residues" evidence="1">
    <location>
        <begin position="107"/>
        <end position="122"/>
    </location>
</feature>
<dbReference type="EMBL" id="CP015588">
    <property type="protein sequence ID" value="APY86877.1"/>
    <property type="molecule type" value="Genomic_DNA"/>
</dbReference>
<feature type="region of interest" description="Disordered" evidence="1">
    <location>
        <begin position="62"/>
        <end position="129"/>
    </location>
</feature>
<keyword evidence="3" id="KW-1185">Reference proteome</keyword>
<sequence>MIGNHLTQHQELPLLAIGLAGHIQSLPTGARVDITSLAAGFPEGATRISAALRELETHGYLRRDHERTASGRIVTRTTSCNQPRTARQHTPAPEPPASGGCTAAPAAPSPPRRQPRPLPAVPHPTSSAPPLLHLATDLLAGLRHHDPRLLLTSRDTTHPAAGAVAWLERDVTPEAVRHALTHDLPRTDLRRPAALLAHRLTALLPSAPAYEAPSPPCTLSTPARTATAPFAHRDQAGAATADPGPQRT</sequence>
<evidence type="ECO:0000313" key="2">
    <source>
        <dbReference type="EMBL" id="APY86877.1"/>
    </source>
</evidence>
<accession>A0ABN4VLM2</accession>
<evidence type="ECO:0000256" key="1">
    <source>
        <dbReference type="SAM" id="MobiDB-lite"/>
    </source>
</evidence>
<keyword evidence="2" id="KW-0238">DNA-binding</keyword>
<feature type="compositionally biased region" description="Low complexity" evidence="1">
    <location>
        <begin position="97"/>
        <end position="106"/>
    </location>
</feature>
<proteinExistence type="predicted"/>
<dbReference type="GO" id="GO:0003677">
    <property type="term" value="F:DNA binding"/>
    <property type="evidence" value="ECO:0007669"/>
    <property type="project" value="UniProtKB-KW"/>
</dbReference>
<feature type="region of interest" description="Disordered" evidence="1">
    <location>
        <begin position="211"/>
        <end position="248"/>
    </location>
</feature>
<feature type="compositionally biased region" description="Polar residues" evidence="1">
    <location>
        <begin position="75"/>
        <end position="85"/>
    </location>
</feature>
<dbReference type="Proteomes" id="UP000187191">
    <property type="component" value="Chromosome"/>
</dbReference>
<gene>
    <name evidence="2" type="ORF">A7J05_15055</name>
</gene>
<name>A0ABN4VLM2_9ACTN</name>